<keyword evidence="2" id="KW-1185">Reference proteome</keyword>
<name>A0ABV5YH75_9ACTN</name>
<sequence length="189" mass="19182">AARSGDAALHPYLACLASGLGRLPTYRGAVLHGVDTPARTDLTGTVLTEPGPVGGLSLSGDDAYGWPPTATVYVIWSDTARRVAALADADTDDGAAAGRGDVMFGPGSRFAVLDVRPGDADTPDLVLLRELPATHGDEAAQGGHLALTRLNKALERIHATEAVSPSWPAHCLGPLGTSSATSATGHATA</sequence>
<feature type="non-terminal residue" evidence="1">
    <location>
        <position position="1"/>
    </location>
</feature>
<proteinExistence type="predicted"/>
<evidence type="ECO:0000313" key="1">
    <source>
        <dbReference type="EMBL" id="MFB9834401.1"/>
    </source>
</evidence>
<dbReference type="RefSeq" id="WP_378203928.1">
    <property type="nucleotide sequence ID" value="NZ_JBHLZP010000137.1"/>
</dbReference>
<evidence type="ECO:0000313" key="2">
    <source>
        <dbReference type="Proteomes" id="UP001589627"/>
    </source>
</evidence>
<accession>A0ABV5YH75</accession>
<dbReference type="Gene3D" id="3.90.176.10">
    <property type="entry name" value="Toxin ADP-ribosyltransferase, Chain A, domain 1"/>
    <property type="match status" value="1"/>
</dbReference>
<dbReference type="Proteomes" id="UP001589627">
    <property type="component" value="Unassembled WGS sequence"/>
</dbReference>
<gene>
    <name evidence="1" type="ORF">ACFFNX_19655</name>
</gene>
<protein>
    <submittedName>
        <fullName evidence="1">Uncharacterized protein</fullName>
    </submittedName>
</protein>
<organism evidence="1 2">
    <name type="scientific">Actinoallomurus acaciae</name>
    <dbReference type="NCBI Taxonomy" id="502577"/>
    <lineage>
        <taxon>Bacteria</taxon>
        <taxon>Bacillati</taxon>
        <taxon>Actinomycetota</taxon>
        <taxon>Actinomycetes</taxon>
        <taxon>Streptosporangiales</taxon>
        <taxon>Thermomonosporaceae</taxon>
        <taxon>Actinoallomurus</taxon>
    </lineage>
</organism>
<comment type="caution">
    <text evidence="1">The sequence shown here is derived from an EMBL/GenBank/DDBJ whole genome shotgun (WGS) entry which is preliminary data.</text>
</comment>
<dbReference type="EMBL" id="JBHLZP010000137">
    <property type="protein sequence ID" value="MFB9834401.1"/>
    <property type="molecule type" value="Genomic_DNA"/>
</dbReference>
<reference evidence="1 2" key="1">
    <citation type="submission" date="2024-09" db="EMBL/GenBank/DDBJ databases">
        <authorList>
            <person name="Sun Q."/>
            <person name="Mori K."/>
        </authorList>
    </citation>
    <scope>NUCLEOTIDE SEQUENCE [LARGE SCALE GENOMIC DNA]</scope>
    <source>
        <strain evidence="1 2">TBRC 0563</strain>
    </source>
</reference>